<proteinExistence type="predicted"/>
<accession>A0AAV1J6B3</accession>
<feature type="compositionally biased region" description="Polar residues" evidence="1">
    <location>
        <begin position="19"/>
        <end position="28"/>
    </location>
</feature>
<gene>
    <name evidence="2" type="ORF">LNINA_LOCUS3749</name>
</gene>
<protein>
    <recommendedName>
        <fullName evidence="4">Transposase</fullName>
    </recommendedName>
</protein>
<organism evidence="2 3">
    <name type="scientific">Leptosia nina</name>
    <dbReference type="NCBI Taxonomy" id="320188"/>
    <lineage>
        <taxon>Eukaryota</taxon>
        <taxon>Metazoa</taxon>
        <taxon>Ecdysozoa</taxon>
        <taxon>Arthropoda</taxon>
        <taxon>Hexapoda</taxon>
        <taxon>Insecta</taxon>
        <taxon>Pterygota</taxon>
        <taxon>Neoptera</taxon>
        <taxon>Endopterygota</taxon>
        <taxon>Lepidoptera</taxon>
        <taxon>Glossata</taxon>
        <taxon>Ditrysia</taxon>
        <taxon>Papilionoidea</taxon>
        <taxon>Pieridae</taxon>
        <taxon>Pierinae</taxon>
        <taxon>Leptosia</taxon>
    </lineage>
</organism>
<dbReference type="EMBL" id="CAVLEF010000005">
    <property type="protein sequence ID" value="CAK1543966.1"/>
    <property type="molecule type" value="Genomic_DNA"/>
</dbReference>
<reference evidence="2 3" key="1">
    <citation type="submission" date="2023-11" db="EMBL/GenBank/DDBJ databases">
        <authorList>
            <person name="Okamura Y."/>
        </authorList>
    </citation>
    <scope>NUCLEOTIDE SEQUENCE [LARGE SCALE GENOMIC DNA]</scope>
</reference>
<evidence type="ECO:0000313" key="2">
    <source>
        <dbReference type="EMBL" id="CAK1543966.1"/>
    </source>
</evidence>
<evidence type="ECO:0008006" key="4">
    <source>
        <dbReference type="Google" id="ProtNLM"/>
    </source>
</evidence>
<dbReference type="PANTHER" id="PTHR37445:SF3">
    <property type="entry name" value="ZINC FINGER PHD-TYPE DOMAIN-CONTAINING PROTEIN"/>
    <property type="match status" value="1"/>
</dbReference>
<comment type="caution">
    <text evidence="2">The sequence shown here is derived from an EMBL/GenBank/DDBJ whole genome shotgun (WGS) entry which is preliminary data.</text>
</comment>
<evidence type="ECO:0000313" key="3">
    <source>
        <dbReference type="Proteomes" id="UP001497472"/>
    </source>
</evidence>
<feature type="compositionally biased region" description="Basic residues" evidence="1">
    <location>
        <begin position="1"/>
        <end position="11"/>
    </location>
</feature>
<dbReference type="AlphaFoldDB" id="A0AAV1J6B3"/>
<sequence>MSVQRSPKKTLSKAPVSAEGSSSSQPDLSTLAYDLRGISSRKRKTPECDCATQLDTFRKEMLDILKQTTQLHNDNVAIITQNTTSIKEQLEDIKSTTEYLLSENNELKSEIKTLKDSWETHETKFKELENKIAKEKKLVVCEDLLSEIQDRADRCKNVIFVGVPEQTSLNWEERQIAEIDSVEQVLGKILKECPKLKKVSRIGKYNTAKIRPLKVCFESEDIPGKILRSKNRNSIDEIRIYPDQTPQQRQYYNNLRDELKARQEKEHIQEVAVCQCIFTASCSMKF</sequence>
<keyword evidence="3" id="KW-1185">Reference proteome</keyword>
<dbReference type="PANTHER" id="PTHR37445">
    <property type="entry name" value="PROTEIN CBG24663"/>
    <property type="match status" value="1"/>
</dbReference>
<feature type="region of interest" description="Disordered" evidence="1">
    <location>
        <begin position="1"/>
        <end position="30"/>
    </location>
</feature>
<evidence type="ECO:0000256" key="1">
    <source>
        <dbReference type="SAM" id="MobiDB-lite"/>
    </source>
</evidence>
<name>A0AAV1J6B3_9NEOP</name>
<dbReference type="Proteomes" id="UP001497472">
    <property type="component" value="Unassembled WGS sequence"/>
</dbReference>